<dbReference type="EMBL" id="FMUS01000006">
    <property type="protein sequence ID" value="SCY33813.1"/>
    <property type="molecule type" value="Genomic_DNA"/>
</dbReference>
<protein>
    <submittedName>
        <fullName evidence="1">Uncharacterized protein</fullName>
    </submittedName>
</protein>
<sequence length="43" mass="4849">MSCPLTRACCPECGADINFKKTTKPFCNCKNCDWICKGECEQK</sequence>
<dbReference type="AlphaFoldDB" id="A0A1G5F3L1"/>
<keyword evidence="2" id="KW-1185">Reference proteome</keyword>
<dbReference type="STRING" id="1120976.SAMN03080606_01328"/>
<proteinExistence type="predicted"/>
<evidence type="ECO:0000313" key="2">
    <source>
        <dbReference type="Proteomes" id="UP000198636"/>
    </source>
</evidence>
<accession>A0A1G5F3L1</accession>
<organism evidence="1 2">
    <name type="scientific">Alkaliphilus peptidifermentans DSM 18978</name>
    <dbReference type="NCBI Taxonomy" id="1120976"/>
    <lineage>
        <taxon>Bacteria</taxon>
        <taxon>Bacillati</taxon>
        <taxon>Bacillota</taxon>
        <taxon>Clostridia</taxon>
        <taxon>Peptostreptococcales</taxon>
        <taxon>Natronincolaceae</taxon>
        <taxon>Alkaliphilus</taxon>
    </lineage>
</organism>
<dbReference type="Proteomes" id="UP000198636">
    <property type="component" value="Unassembled WGS sequence"/>
</dbReference>
<gene>
    <name evidence="1" type="ORF">SAMN03080606_01328</name>
</gene>
<evidence type="ECO:0000313" key="1">
    <source>
        <dbReference type="EMBL" id="SCY33813.1"/>
    </source>
</evidence>
<reference evidence="1 2" key="1">
    <citation type="submission" date="2016-10" db="EMBL/GenBank/DDBJ databases">
        <authorList>
            <person name="de Groot N.N."/>
        </authorList>
    </citation>
    <scope>NUCLEOTIDE SEQUENCE [LARGE SCALE GENOMIC DNA]</scope>
    <source>
        <strain evidence="1 2">DSM 18978</strain>
    </source>
</reference>
<dbReference type="RefSeq" id="WP_278278198.1">
    <property type="nucleotide sequence ID" value="NZ_FMUS01000006.1"/>
</dbReference>
<name>A0A1G5F3L1_9FIRM</name>